<evidence type="ECO:0000313" key="1">
    <source>
        <dbReference type="EMBL" id="GBP08680.1"/>
    </source>
</evidence>
<dbReference type="EMBL" id="BGZK01000032">
    <property type="protein sequence ID" value="GBP08680.1"/>
    <property type="molecule type" value="Genomic_DNA"/>
</dbReference>
<protein>
    <submittedName>
        <fullName evidence="1">Uncharacterized protein</fullName>
    </submittedName>
</protein>
<comment type="caution">
    <text evidence="1">The sequence shown here is derived from an EMBL/GenBank/DDBJ whole genome shotgun (WGS) entry which is preliminary data.</text>
</comment>
<reference evidence="1 2" key="1">
    <citation type="journal article" date="2019" name="Commun. Biol.">
        <title>The bagworm genome reveals a unique fibroin gene that provides high tensile strength.</title>
        <authorList>
            <person name="Kono N."/>
            <person name="Nakamura H."/>
            <person name="Ohtoshi R."/>
            <person name="Tomita M."/>
            <person name="Numata K."/>
            <person name="Arakawa K."/>
        </authorList>
    </citation>
    <scope>NUCLEOTIDE SEQUENCE [LARGE SCALE GENOMIC DNA]</scope>
</reference>
<sequence>MISSARTPSLKSVPSFVEEFHRARKSAPLHHFLVHGQSSDDKQRPYAKSQVCAVLRRRVPPCVETSTAERVWAVWPAVAVAFTCAHPICTGNDTNFSNHFKKNGEEHDKHKTTRQNQTYKYKKQDKVEDVTYTVKKLKWNWVGDMIRSKKKKWTKEVTVWCPRDGKRRKISWDDDMKKVAGITWQRRAENKKTWNTLGEAYVKGQVDNVTDAEE</sequence>
<dbReference type="OrthoDB" id="6819241at2759"/>
<evidence type="ECO:0000313" key="2">
    <source>
        <dbReference type="Proteomes" id="UP000299102"/>
    </source>
</evidence>
<organism evidence="1 2">
    <name type="scientific">Eumeta variegata</name>
    <name type="common">Bagworm moth</name>
    <name type="synonym">Eumeta japonica</name>
    <dbReference type="NCBI Taxonomy" id="151549"/>
    <lineage>
        <taxon>Eukaryota</taxon>
        <taxon>Metazoa</taxon>
        <taxon>Ecdysozoa</taxon>
        <taxon>Arthropoda</taxon>
        <taxon>Hexapoda</taxon>
        <taxon>Insecta</taxon>
        <taxon>Pterygota</taxon>
        <taxon>Neoptera</taxon>
        <taxon>Endopterygota</taxon>
        <taxon>Lepidoptera</taxon>
        <taxon>Glossata</taxon>
        <taxon>Ditrysia</taxon>
        <taxon>Tineoidea</taxon>
        <taxon>Psychidae</taxon>
        <taxon>Oiketicinae</taxon>
        <taxon>Eumeta</taxon>
    </lineage>
</organism>
<dbReference type="AlphaFoldDB" id="A0A4C1T535"/>
<proteinExistence type="predicted"/>
<accession>A0A4C1T535</accession>
<keyword evidence="2" id="KW-1185">Reference proteome</keyword>
<gene>
    <name evidence="1" type="ORF">EVAR_7277_1</name>
</gene>
<dbReference type="Proteomes" id="UP000299102">
    <property type="component" value="Unassembled WGS sequence"/>
</dbReference>
<name>A0A4C1T535_EUMVA</name>